<evidence type="ECO:0000256" key="3">
    <source>
        <dbReference type="ARBA" id="ARBA00022475"/>
    </source>
</evidence>
<reference evidence="12" key="1">
    <citation type="submission" date="2016-06" db="EMBL/GenBank/DDBJ databases">
        <authorList>
            <person name="Nascimento L."/>
            <person name="Pereira R.V."/>
            <person name="Martins L.F."/>
            <person name="Quaggio R.B."/>
            <person name="Silva A.M."/>
            <person name="Setubal J.C."/>
        </authorList>
    </citation>
    <scope>NUCLEOTIDE SEQUENCE [LARGE SCALE GENOMIC DNA]</scope>
</reference>
<dbReference type="InterPro" id="IPR010232">
    <property type="entry name" value="UbiB"/>
</dbReference>
<dbReference type="InterPro" id="IPR050154">
    <property type="entry name" value="UbiB_kinase"/>
</dbReference>
<protein>
    <submittedName>
        <fullName evidence="11">2-polyprenylphenol 6-hydroxylase</fullName>
    </submittedName>
</protein>
<evidence type="ECO:0000256" key="4">
    <source>
        <dbReference type="ARBA" id="ARBA00022519"/>
    </source>
</evidence>
<comment type="similarity">
    <text evidence="2">Belongs to the protein kinase superfamily. ADCK protein kinase family.</text>
</comment>
<keyword evidence="5" id="KW-0831">Ubiquinone biosynthesis</keyword>
<keyword evidence="4" id="KW-0997">Cell inner membrane</keyword>
<evidence type="ECO:0000256" key="6">
    <source>
        <dbReference type="ARBA" id="ARBA00022692"/>
    </source>
</evidence>
<evidence type="ECO:0000259" key="10">
    <source>
        <dbReference type="Pfam" id="PF03109"/>
    </source>
</evidence>
<feature type="domain" description="ABC1 atypical kinase-like" evidence="10">
    <location>
        <begin position="100"/>
        <end position="344"/>
    </location>
</feature>
<dbReference type="SUPFAM" id="SSF56112">
    <property type="entry name" value="Protein kinase-like (PK-like)"/>
    <property type="match status" value="1"/>
</dbReference>
<dbReference type="CDD" id="cd05121">
    <property type="entry name" value="ABC1_ADCK3-like"/>
    <property type="match status" value="1"/>
</dbReference>
<keyword evidence="6 9" id="KW-0812">Transmembrane</keyword>
<feature type="transmembrane region" description="Helical" evidence="9">
    <location>
        <begin position="505"/>
        <end position="527"/>
    </location>
</feature>
<dbReference type="InterPro" id="IPR011009">
    <property type="entry name" value="Kinase-like_dom_sf"/>
</dbReference>
<name>A0A1Y3PJU4_9BACI</name>
<dbReference type="AlphaFoldDB" id="A0A1Y3PJU4"/>
<evidence type="ECO:0000256" key="8">
    <source>
        <dbReference type="ARBA" id="ARBA00023136"/>
    </source>
</evidence>
<sequence>MFGKRMRHLSRYREIAAALMRHGFGMIVEEIGFDHILSLPQRVLFETREKDARPEKSGKSVGERIRLVLQELGPTFVKLGQIASTRPDVIPEEIIRELEKLQDQVPPFSFQEVRNIVEAELGGKLETLFPEFEATPLAAASIGQVHRARLWSGEKVAVKIQRPHIASVIETDLEILQDLAMLAEHRLAWAARYHVRDMVDEFAKSLRTELDYTIEGRNAEKIFKQFKDDRQVYVPKVFWDYTTRKVLTMEYVDGVKLNELDKLKQHGYNPKRLAERLVTTMLRQMFNAGFFHGDPHPGNVLVLPGEVIALIDFGMVGRLTPEMKHHFSSLVIALMRQSTDGVIKAVLRMGLVSDDVNLAQLRQDVEQLREKYYGVPFSQISLGEAVNDIFRVAFRHAIRIPPDLTLLGKALLTLEGVVETLDPGFRILDIAEPFGRQLLKERLRPKSVAETVWKRVSDYGELLFGLPRHVKDLTSLLKQGKLRLEISIPELDLFLKKLDQIGNRVSFSIGLLAFSIIMVGVIIGTTMGRASTLLWRIPAIEIGFGMATLMFLWLLVSIFRSGRF</sequence>
<dbReference type="UniPathway" id="UPA00232"/>
<comment type="pathway">
    <text evidence="1">Cofactor biosynthesis; ubiquinone biosynthesis [regulation].</text>
</comment>
<evidence type="ECO:0000313" key="11">
    <source>
        <dbReference type="EMBL" id="OUM87640.1"/>
    </source>
</evidence>
<accession>A0A1Y3PJU4</accession>
<gene>
    <name evidence="11" type="ORF">BAA01_05080</name>
</gene>
<comment type="caution">
    <text evidence="11">The sequence shown here is derived from an EMBL/GenBank/DDBJ whole genome shotgun (WGS) entry which is preliminary data.</text>
</comment>
<dbReference type="PANTHER" id="PTHR10566:SF113">
    <property type="entry name" value="PROTEIN ACTIVITY OF BC1 COMPLEX KINASE 7, CHLOROPLASTIC"/>
    <property type="match status" value="1"/>
</dbReference>
<proteinExistence type="inferred from homology"/>
<evidence type="ECO:0000256" key="9">
    <source>
        <dbReference type="SAM" id="Phobius"/>
    </source>
</evidence>
<evidence type="ECO:0000313" key="12">
    <source>
        <dbReference type="Proteomes" id="UP000196475"/>
    </source>
</evidence>
<keyword evidence="3" id="KW-1003">Cell membrane</keyword>
<keyword evidence="7 9" id="KW-1133">Transmembrane helix</keyword>
<dbReference type="PANTHER" id="PTHR10566">
    <property type="entry name" value="CHAPERONE-ACTIVITY OF BC1 COMPLEX CABC1 -RELATED"/>
    <property type="match status" value="1"/>
</dbReference>
<keyword evidence="8 9" id="KW-0472">Membrane</keyword>
<evidence type="ECO:0000256" key="1">
    <source>
        <dbReference type="ARBA" id="ARBA00005020"/>
    </source>
</evidence>
<dbReference type="InterPro" id="IPR004147">
    <property type="entry name" value="ABC1_dom"/>
</dbReference>
<dbReference type="GO" id="GO:0006744">
    <property type="term" value="P:ubiquinone biosynthetic process"/>
    <property type="evidence" value="ECO:0007669"/>
    <property type="project" value="UniProtKB-UniPathway"/>
</dbReference>
<evidence type="ECO:0000256" key="5">
    <source>
        <dbReference type="ARBA" id="ARBA00022688"/>
    </source>
</evidence>
<evidence type="ECO:0000256" key="7">
    <source>
        <dbReference type="ARBA" id="ARBA00022989"/>
    </source>
</evidence>
<dbReference type="Gene3D" id="1.10.510.10">
    <property type="entry name" value="Transferase(Phosphotransferase) domain 1"/>
    <property type="match status" value="1"/>
</dbReference>
<organism evidence="11 12">
    <name type="scientific">Bacillus thermozeamaize</name>
    <dbReference type="NCBI Taxonomy" id="230954"/>
    <lineage>
        <taxon>Bacteria</taxon>
        <taxon>Bacillati</taxon>
        <taxon>Bacillota</taxon>
        <taxon>Bacilli</taxon>
        <taxon>Bacillales</taxon>
        <taxon>Bacillaceae</taxon>
        <taxon>Bacillus</taxon>
    </lineage>
</organism>
<dbReference type="EMBL" id="LZRT01000072">
    <property type="protein sequence ID" value="OUM87640.1"/>
    <property type="molecule type" value="Genomic_DNA"/>
</dbReference>
<dbReference type="Pfam" id="PF03109">
    <property type="entry name" value="ABC1"/>
    <property type="match status" value="1"/>
</dbReference>
<feature type="transmembrane region" description="Helical" evidence="9">
    <location>
        <begin position="533"/>
        <end position="556"/>
    </location>
</feature>
<dbReference type="Proteomes" id="UP000196475">
    <property type="component" value="Unassembled WGS sequence"/>
</dbReference>
<evidence type="ECO:0000256" key="2">
    <source>
        <dbReference type="ARBA" id="ARBA00009670"/>
    </source>
</evidence>
<dbReference type="NCBIfam" id="TIGR01982">
    <property type="entry name" value="UbiB"/>
    <property type="match status" value="1"/>
</dbReference>